<comment type="catalytic activity">
    <reaction evidence="9">
        <text>3',3'-c-di-GMP + H2O = 5'-phosphoguanylyl(3'-&gt;5')guanosine + H(+)</text>
        <dbReference type="Rhea" id="RHEA:24902"/>
        <dbReference type="ChEBI" id="CHEBI:15377"/>
        <dbReference type="ChEBI" id="CHEBI:15378"/>
        <dbReference type="ChEBI" id="CHEBI:58754"/>
        <dbReference type="ChEBI" id="CHEBI:58805"/>
        <dbReference type="EC" id="3.1.4.52"/>
    </reaction>
</comment>
<protein>
    <recommendedName>
        <fullName evidence="2">cyclic-guanylate-specific phosphodiesterase</fullName>
        <ecNumber evidence="2">3.1.4.52</ecNumber>
    </recommendedName>
</protein>
<keyword evidence="6" id="KW-0378">Hydrolase</keyword>
<dbReference type="SMART" id="SM00052">
    <property type="entry name" value="EAL"/>
    <property type="match status" value="1"/>
</dbReference>
<dbReference type="PANTHER" id="PTHR33121">
    <property type="entry name" value="CYCLIC DI-GMP PHOSPHODIESTERASE PDEF"/>
    <property type="match status" value="1"/>
</dbReference>
<keyword evidence="13" id="KW-1185">Reference proteome</keyword>
<evidence type="ECO:0000313" key="13">
    <source>
        <dbReference type="Proteomes" id="UP001525968"/>
    </source>
</evidence>
<evidence type="ECO:0000256" key="3">
    <source>
        <dbReference type="ARBA" id="ARBA00022475"/>
    </source>
</evidence>
<dbReference type="Proteomes" id="UP001525968">
    <property type="component" value="Unassembled WGS sequence"/>
</dbReference>
<evidence type="ECO:0000256" key="9">
    <source>
        <dbReference type="ARBA" id="ARBA00034290"/>
    </source>
</evidence>
<dbReference type="SUPFAM" id="SSF141868">
    <property type="entry name" value="EAL domain-like"/>
    <property type="match status" value="1"/>
</dbReference>
<comment type="subcellular location">
    <subcellularLocation>
        <location evidence="1">Cell membrane</location>
        <topology evidence="1">Multi-pass membrane protein</topology>
    </subcellularLocation>
</comment>
<dbReference type="InterPro" id="IPR001633">
    <property type="entry name" value="EAL_dom"/>
</dbReference>
<name>A0ABT2PMC6_9BURK</name>
<dbReference type="RefSeq" id="WP_261500152.1">
    <property type="nucleotide sequence ID" value="NZ_JAODYH010000004.1"/>
</dbReference>
<dbReference type="Pfam" id="PF00563">
    <property type="entry name" value="EAL"/>
    <property type="match status" value="1"/>
</dbReference>
<dbReference type="PANTHER" id="PTHR33121:SF79">
    <property type="entry name" value="CYCLIC DI-GMP PHOSPHODIESTERASE PDED-RELATED"/>
    <property type="match status" value="1"/>
</dbReference>
<keyword evidence="7 10" id="KW-1133">Transmembrane helix</keyword>
<dbReference type="EMBL" id="JAODYH010000004">
    <property type="protein sequence ID" value="MCT9810991.1"/>
    <property type="molecule type" value="Genomic_DNA"/>
</dbReference>
<evidence type="ECO:0000256" key="8">
    <source>
        <dbReference type="ARBA" id="ARBA00023136"/>
    </source>
</evidence>
<dbReference type="Gene3D" id="3.20.20.450">
    <property type="entry name" value="EAL domain"/>
    <property type="match status" value="1"/>
</dbReference>
<feature type="domain" description="EAL" evidence="11">
    <location>
        <begin position="260"/>
        <end position="512"/>
    </location>
</feature>
<evidence type="ECO:0000256" key="1">
    <source>
        <dbReference type="ARBA" id="ARBA00004651"/>
    </source>
</evidence>
<sequence>MDRTRIVVIAALLALAGVALPLATAVHLAQQRAVAAEQRYLQQLARKALDRAQQSFADARSVLREMQATPLTPCSDAHVRLMRALTLRNRNTDDIGFFNGDQLACTSAGAAEPGITRSKDDFVTADGIGVSLDLAPQASPGIVMVGMALGHYKLLIHPVRFADVLAEPEIDLAIALSDGRLLGSLHEPLPEGVRRLLQTGKTDQTLLYALERDEHLIAVAAEPRSRVLTPLRREMRWLLPLGALMAALIVAVVAWGLRRRLSPLGELKMAVARREFVVHYQPLIELATGRCIGAEALVRWRRPDGSMVRPDLFIPLAEDSGLVLPITDQVIAEVVREMRAALVSDRDLHIAINLSAQDIRSGRVLAVLAQALQGSGIAPQQIWLEATERGFMDADAARATINRARAAGHAVAIDDFGTGYSSLSYLQGFALDALKIDKSFIDTIGAETVTSSVTPHIIDMAQALGLQVVAEGVETQAQADYLRERGVQFAQGWLFAKALPAAEFLAFARSRQAKTQAGT</sequence>
<comment type="caution">
    <text evidence="12">The sequence shown here is derived from an EMBL/GenBank/DDBJ whole genome shotgun (WGS) entry which is preliminary data.</text>
</comment>
<evidence type="ECO:0000256" key="6">
    <source>
        <dbReference type="ARBA" id="ARBA00022801"/>
    </source>
</evidence>
<keyword evidence="3" id="KW-1003">Cell membrane</keyword>
<evidence type="ECO:0000256" key="5">
    <source>
        <dbReference type="ARBA" id="ARBA00022692"/>
    </source>
</evidence>
<gene>
    <name evidence="12" type="ORF">N0K08_10125</name>
</gene>
<dbReference type="CDD" id="cd01948">
    <property type="entry name" value="EAL"/>
    <property type="match status" value="1"/>
</dbReference>
<dbReference type="InterPro" id="IPR035919">
    <property type="entry name" value="EAL_sf"/>
</dbReference>
<keyword evidence="4" id="KW-0973">c-di-GMP</keyword>
<dbReference type="InterPro" id="IPR050706">
    <property type="entry name" value="Cyclic-di-GMP_PDE-like"/>
</dbReference>
<evidence type="ECO:0000256" key="2">
    <source>
        <dbReference type="ARBA" id="ARBA00012282"/>
    </source>
</evidence>
<evidence type="ECO:0000256" key="4">
    <source>
        <dbReference type="ARBA" id="ARBA00022636"/>
    </source>
</evidence>
<evidence type="ECO:0000259" key="11">
    <source>
        <dbReference type="PROSITE" id="PS50883"/>
    </source>
</evidence>
<dbReference type="InterPro" id="IPR024744">
    <property type="entry name" value="CSS-motif_dom"/>
</dbReference>
<dbReference type="PROSITE" id="PS50883">
    <property type="entry name" value="EAL"/>
    <property type="match status" value="1"/>
</dbReference>
<proteinExistence type="predicted"/>
<dbReference type="EC" id="3.1.4.52" evidence="2"/>
<keyword evidence="8 10" id="KW-0472">Membrane</keyword>
<accession>A0ABT2PMC6</accession>
<feature type="transmembrane region" description="Helical" evidence="10">
    <location>
        <begin position="237"/>
        <end position="257"/>
    </location>
</feature>
<reference evidence="12 13" key="1">
    <citation type="submission" date="2022-09" db="EMBL/GenBank/DDBJ databases">
        <title>Draft genome of isolate Be4.</title>
        <authorList>
            <person name="Sanchez-Castro I."/>
            <person name="Martinez-Rodriguez P."/>
            <person name="Descostes M."/>
            <person name="Merroun M."/>
        </authorList>
    </citation>
    <scope>NUCLEOTIDE SEQUENCE [LARGE SCALE GENOMIC DNA]</scope>
    <source>
        <strain evidence="12 13">Be4</strain>
    </source>
</reference>
<evidence type="ECO:0000256" key="7">
    <source>
        <dbReference type="ARBA" id="ARBA00022989"/>
    </source>
</evidence>
<keyword evidence="5 10" id="KW-0812">Transmembrane</keyword>
<evidence type="ECO:0000313" key="12">
    <source>
        <dbReference type="EMBL" id="MCT9810991.1"/>
    </source>
</evidence>
<evidence type="ECO:0000256" key="10">
    <source>
        <dbReference type="SAM" id="Phobius"/>
    </source>
</evidence>
<organism evidence="12 13">
    <name type="scientific">Acidovorax bellezanensis</name>
    <dbReference type="NCBI Taxonomy" id="2976702"/>
    <lineage>
        <taxon>Bacteria</taxon>
        <taxon>Pseudomonadati</taxon>
        <taxon>Pseudomonadota</taxon>
        <taxon>Betaproteobacteria</taxon>
        <taxon>Burkholderiales</taxon>
        <taxon>Comamonadaceae</taxon>
        <taxon>Acidovorax</taxon>
    </lineage>
</organism>
<dbReference type="Pfam" id="PF12792">
    <property type="entry name" value="CSS-motif"/>
    <property type="match status" value="1"/>
</dbReference>